<dbReference type="PANTHER" id="PTHR24302">
    <property type="entry name" value="CYTOCHROME P450 FAMILY 3"/>
    <property type="match status" value="1"/>
</dbReference>
<accession>A0A5R9QKA6</accession>
<evidence type="ECO:0000256" key="6">
    <source>
        <dbReference type="PIRSR" id="PIRSR602401-1"/>
    </source>
</evidence>
<comment type="caution">
    <text evidence="7">The sequence shown here is derived from an EMBL/GenBank/DDBJ whole genome shotgun (WGS) entry which is preliminary data.</text>
</comment>
<dbReference type="SUPFAM" id="SSF48264">
    <property type="entry name" value="Cytochrome P450"/>
    <property type="match status" value="1"/>
</dbReference>
<sequence>MTDIPRDDSLESSTALLREGYTFIRDRCRALGSDVFQTRLLMQNTLCMSGEEAARLFYDKALFQRAHAAPRMLQQTLFGRGGVQGLDGDAHLQRKRLFVSLLDDQGVAEMVRLAQGQWEAAIERWCQADRVVLLIEAQRILTQAACQWAAVPLGDEEVEIRRAQLAAMIDGAGGIGARHWQARKARREAERWTAGLIEQVRAGTLPAPAESALQAVATHRDANGERLDTRIAAVELLNLLRPTVAVSRFIVYAALELLAHPEWRQRLADGSDEDRELFAQEVRRLYAFFPFTAARVRKDFEWKGYHFAEGTRVMLDLYGTNRDPRNWQDPEHFHPERFEQWDGNPYSFITQGGADAATNHRCPGERLSIELLKLALRMLTQAMTYGVPAQDLRIDTSRMPAQPESCFVISDVRRR</sequence>
<dbReference type="AlphaFoldDB" id="A0A5R9QKA6"/>
<dbReference type="InterPro" id="IPR002401">
    <property type="entry name" value="Cyt_P450_E_grp-I"/>
</dbReference>
<evidence type="ECO:0000313" key="8">
    <source>
        <dbReference type="Proteomes" id="UP000306753"/>
    </source>
</evidence>
<evidence type="ECO:0000256" key="4">
    <source>
        <dbReference type="ARBA" id="ARBA00023002"/>
    </source>
</evidence>
<proteinExistence type="inferred from homology"/>
<comment type="cofactor">
    <cofactor evidence="6">
        <name>heme</name>
        <dbReference type="ChEBI" id="CHEBI:30413"/>
    </cofactor>
</comment>
<dbReference type="InterPro" id="IPR050705">
    <property type="entry name" value="Cytochrome_P450_3A"/>
</dbReference>
<dbReference type="RefSeq" id="WP_138410600.1">
    <property type="nucleotide sequence ID" value="NZ_QLAG01000001.1"/>
</dbReference>
<dbReference type="GO" id="GO:0016705">
    <property type="term" value="F:oxidoreductase activity, acting on paired donors, with incorporation or reduction of molecular oxygen"/>
    <property type="evidence" value="ECO:0007669"/>
    <property type="project" value="InterPro"/>
</dbReference>
<keyword evidence="5 6" id="KW-0408">Iron</keyword>
<dbReference type="Proteomes" id="UP000306753">
    <property type="component" value="Unassembled WGS sequence"/>
</dbReference>
<dbReference type="CDD" id="cd11067">
    <property type="entry name" value="CYP152"/>
    <property type="match status" value="1"/>
</dbReference>
<organism evidence="7 8">
    <name type="scientific">Stutzerimonas nosocomialis</name>
    <dbReference type="NCBI Taxonomy" id="1056496"/>
    <lineage>
        <taxon>Bacteria</taxon>
        <taxon>Pseudomonadati</taxon>
        <taxon>Pseudomonadota</taxon>
        <taxon>Gammaproteobacteria</taxon>
        <taxon>Pseudomonadales</taxon>
        <taxon>Pseudomonadaceae</taxon>
        <taxon>Stutzerimonas</taxon>
    </lineage>
</organism>
<evidence type="ECO:0000256" key="3">
    <source>
        <dbReference type="ARBA" id="ARBA00022723"/>
    </source>
</evidence>
<dbReference type="Pfam" id="PF00067">
    <property type="entry name" value="p450"/>
    <property type="match status" value="1"/>
</dbReference>
<keyword evidence="3 6" id="KW-0479">Metal-binding</keyword>
<comment type="similarity">
    <text evidence="1">Belongs to the cytochrome P450 family.</text>
</comment>
<dbReference type="InterPro" id="IPR036396">
    <property type="entry name" value="Cyt_P450_sf"/>
</dbReference>
<protein>
    <submittedName>
        <fullName evidence="7">Cytochrome P450</fullName>
    </submittedName>
</protein>
<name>A0A5R9QKA6_9GAMM</name>
<reference evidence="7 8" key="1">
    <citation type="journal article" date="2017" name="Eur. J. Clin. Microbiol. Infect. Dis.">
        <title>Uncommonly isolated clinical Pseudomonas: identification and phylogenetic assignation.</title>
        <authorList>
            <person name="Mulet M."/>
            <person name="Gomila M."/>
            <person name="Ramirez A."/>
            <person name="Cardew S."/>
            <person name="Moore E.R."/>
            <person name="Lalucat J."/>
            <person name="Garcia-Valdes E."/>
        </authorList>
    </citation>
    <scope>NUCLEOTIDE SEQUENCE [LARGE SCALE GENOMIC DNA]</scope>
    <source>
        <strain evidence="7 8">SD129</strain>
    </source>
</reference>
<dbReference type="PANTHER" id="PTHR24302:SF15">
    <property type="entry name" value="FATTY-ACID PEROXYGENASE"/>
    <property type="match status" value="1"/>
</dbReference>
<keyword evidence="8" id="KW-1185">Reference proteome</keyword>
<feature type="binding site" description="axial binding residue" evidence="6">
    <location>
        <position position="362"/>
    </location>
    <ligand>
        <name>heme</name>
        <dbReference type="ChEBI" id="CHEBI:30413"/>
    </ligand>
    <ligandPart>
        <name>Fe</name>
        <dbReference type="ChEBI" id="CHEBI:18248"/>
    </ligandPart>
</feature>
<dbReference type="GO" id="GO:0020037">
    <property type="term" value="F:heme binding"/>
    <property type="evidence" value="ECO:0007669"/>
    <property type="project" value="InterPro"/>
</dbReference>
<evidence type="ECO:0000256" key="2">
    <source>
        <dbReference type="ARBA" id="ARBA00022617"/>
    </source>
</evidence>
<evidence type="ECO:0000256" key="5">
    <source>
        <dbReference type="ARBA" id="ARBA00023004"/>
    </source>
</evidence>
<evidence type="ECO:0000313" key="7">
    <source>
        <dbReference type="EMBL" id="TLX65402.1"/>
    </source>
</evidence>
<dbReference type="Gene3D" id="1.10.630.10">
    <property type="entry name" value="Cytochrome P450"/>
    <property type="match status" value="1"/>
</dbReference>
<keyword evidence="4" id="KW-0560">Oxidoreductase</keyword>
<dbReference type="InterPro" id="IPR001128">
    <property type="entry name" value="Cyt_P450"/>
</dbReference>
<gene>
    <name evidence="7" type="ORF">DN820_00580</name>
</gene>
<dbReference type="PRINTS" id="PR00463">
    <property type="entry name" value="EP450I"/>
</dbReference>
<dbReference type="EMBL" id="QLAG01000001">
    <property type="protein sequence ID" value="TLX65402.1"/>
    <property type="molecule type" value="Genomic_DNA"/>
</dbReference>
<keyword evidence="2 6" id="KW-0349">Heme</keyword>
<evidence type="ECO:0000256" key="1">
    <source>
        <dbReference type="ARBA" id="ARBA00010617"/>
    </source>
</evidence>
<dbReference type="GO" id="GO:0004497">
    <property type="term" value="F:monooxygenase activity"/>
    <property type="evidence" value="ECO:0007669"/>
    <property type="project" value="InterPro"/>
</dbReference>
<dbReference type="GO" id="GO:0005506">
    <property type="term" value="F:iron ion binding"/>
    <property type="evidence" value="ECO:0007669"/>
    <property type="project" value="InterPro"/>
</dbReference>